<evidence type="ECO:0000256" key="1">
    <source>
        <dbReference type="ARBA" id="ARBA00004305"/>
    </source>
</evidence>
<dbReference type="FunFam" id="3.40.250.10:FF:000008">
    <property type="entry name" value="Sulfurtransferase"/>
    <property type="match status" value="1"/>
</dbReference>
<keyword evidence="5" id="KW-0694">RNA-binding</keyword>
<feature type="compositionally biased region" description="Polar residues" evidence="9">
    <location>
        <begin position="416"/>
        <end position="430"/>
    </location>
</feature>
<evidence type="ECO:0000259" key="10">
    <source>
        <dbReference type="PROSITE" id="PS50206"/>
    </source>
</evidence>
<evidence type="ECO:0000313" key="11">
    <source>
        <dbReference type="EMBL" id="OPJ68870.1"/>
    </source>
</evidence>
<sequence length="634" mass="71134">MAPQVLGRALVTAKWLSEAVRAGRVGPNLRVLDASWYPPQERNARQEFKERHIPGASFFDIEECRDKSSPYDFMLPSPSHFADYVGRLGVGSDTHVVVYDGDELGTFYAPRAWWMFRVFGHKEVSVLNGGFKNWVKEGHPVTAEVSQPEPAVFKARLNTVLVKTFEEMVQNVGSLRFQVVDSRPEGRFRGTELDQGLESGHIPGSVNIPFHSFLTETGHEKSIEEIQQIFRENEVDLSKPLTATCRKGVTACHIALAAYLCGKRDVAVYDGSWSEWFHRAPPHYKEVLEVPPSRAPDVAKSDSVLTNSTSVKPEEVKKELLPKGLRPSRQRTSQKSSSRASWKIPKDPVAQGRAKNSTSIKSQASPSAKCVQTENESKESFQAKTPPTQGLHSRSLEEEREDTSATKDPVVVQKPIPSSSTSHLSAISKQTEAEDIKSTSNTQEIVAGQQQTLRSRGHGSSQKTIKASYKKAKGTCIRLSSKESLESSESDMKEEWKQLLEKRNSKDKFANADELTSDEEERRALCVAALIMGQKRLSDRTEMLKDPLNCTPFADYNQLGFNLRSNIFQGGPLESRSLMKDSYTPEIIQKAIRDPKNWHGRRTDELGKWHQKNALNLKLQKALEDKYGKKKEKP</sequence>
<dbReference type="InterPro" id="IPR001307">
    <property type="entry name" value="Thiosulphate_STrfase_CS"/>
</dbReference>
<dbReference type="GO" id="GO:0003723">
    <property type="term" value="F:RNA binding"/>
    <property type="evidence" value="ECO:0007669"/>
    <property type="project" value="UniProtKB-KW"/>
</dbReference>
<name>A0A1V4J9Z9_PATFA</name>
<feature type="compositionally biased region" description="Polar residues" evidence="9">
    <location>
        <begin position="382"/>
        <end position="392"/>
    </location>
</feature>
<accession>A0A1V4J9Z9</accession>
<dbReference type="PROSITE" id="PS00683">
    <property type="entry name" value="RHODANESE_2"/>
    <property type="match status" value="1"/>
</dbReference>
<dbReference type="SUPFAM" id="SSF52821">
    <property type="entry name" value="Rhodanese/Cell cycle control phosphatase"/>
    <property type="match status" value="2"/>
</dbReference>
<dbReference type="OrthoDB" id="270167at2759"/>
<dbReference type="InterPro" id="IPR001763">
    <property type="entry name" value="Rhodanese-like_dom"/>
</dbReference>
<dbReference type="InterPro" id="IPR029234">
    <property type="entry name" value="CIMIP4"/>
</dbReference>
<dbReference type="Pfam" id="PF15400">
    <property type="entry name" value="TEX33"/>
    <property type="match status" value="1"/>
</dbReference>
<protein>
    <recommendedName>
        <fullName evidence="8">Sulfurtransferase</fullName>
    </recommendedName>
</protein>
<comment type="catalytic activity">
    <reaction evidence="7">
        <text>thiosulfate + hydrogen cyanide = thiocyanate + sulfite + 2 H(+)</text>
        <dbReference type="Rhea" id="RHEA:16881"/>
        <dbReference type="ChEBI" id="CHEBI:15378"/>
        <dbReference type="ChEBI" id="CHEBI:17359"/>
        <dbReference type="ChEBI" id="CHEBI:18022"/>
        <dbReference type="ChEBI" id="CHEBI:18407"/>
        <dbReference type="ChEBI" id="CHEBI:33542"/>
        <dbReference type="EC" id="2.8.1.1"/>
    </reaction>
</comment>
<evidence type="ECO:0000256" key="8">
    <source>
        <dbReference type="RuleBase" id="RU000507"/>
    </source>
</evidence>
<dbReference type="EMBL" id="LSYS01008398">
    <property type="protein sequence ID" value="OPJ68870.1"/>
    <property type="molecule type" value="Genomic_DNA"/>
</dbReference>
<dbReference type="SMART" id="SM00450">
    <property type="entry name" value="RHOD"/>
    <property type="match status" value="2"/>
</dbReference>
<evidence type="ECO:0000256" key="9">
    <source>
        <dbReference type="SAM" id="MobiDB-lite"/>
    </source>
</evidence>
<dbReference type="PANTHER" id="PTHR11364">
    <property type="entry name" value="THIOSULFATE SULFERTANSFERASE"/>
    <property type="match status" value="1"/>
</dbReference>
<evidence type="ECO:0000256" key="5">
    <source>
        <dbReference type="ARBA" id="ARBA00022884"/>
    </source>
</evidence>
<evidence type="ECO:0000256" key="7">
    <source>
        <dbReference type="ARBA" id="ARBA00047549"/>
    </source>
</evidence>
<evidence type="ECO:0000256" key="2">
    <source>
        <dbReference type="ARBA" id="ARBA00011245"/>
    </source>
</evidence>
<feature type="compositionally biased region" description="Low complexity" evidence="9">
    <location>
        <begin position="330"/>
        <end position="341"/>
    </location>
</feature>
<feature type="compositionally biased region" description="Basic and acidic residues" evidence="9">
    <location>
        <begin position="394"/>
        <end position="405"/>
    </location>
</feature>
<dbReference type="Pfam" id="PF00581">
    <property type="entry name" value="Rhodanese"/>
    <property type="match status" value="2"/>
</dbReference>
<dbReference type="AlphaFoldDB" id="A0A1V4J9Z9"/>
<evidence type="ECO:0000256" key="4">
    <source>
        <dbReference type="ARBA" id="ARBA00022737"/>
    </source>
</evidence>
<comment type="subunit">
    <text evidence="2">Monomer.</text>
</comment>
<keyword evidence="12" id="KW-1185">Reference proteome</keyword>
<feature type="domain" description="Rhodanese" evidence="10">
    <location>
        <begin position="176"/>
        <end position="285"/>
    </location>
</feature>
<dbReference type="GO" id="GO:0005759">
    <property type="term" value="C:mitochondrial matrix"/>
    <property type="evidence" value="ECO:0007669"/>
    <property type="project" value="UniProtKB-SubCell"/>
</dbReference>
<dbReference type="CDD" id="cd01448">
    <property type="entry name" value="TST_Repeat_1"/>
    <property type="match status" value="1"/>
</dbReference>
<dbReference type="InterPro" id="IPR045078">
    <property type="entry name" value="TST/MPST-like"/>
</dbReference>
<dbReference type="PANTHER" id="PTHR11364:SF6">
    <property type="entry name" value="THIOSULFATE SULFURTRANSFERASE"/>
    <property type="match status" value="1"/>
</dbReference>
<feature type="compositionally biased region" description="Basic and acidic residues" evidence="9">
    <location>
        <begin position="312"/>
        <end position="321"/>
    </location>
</feature>
<keyword evidence="3 8" id="KW-0808">Transferase</keyword>
<organism evidence="11 12">
    <name type="scientific">Patagioenas fasciata monilis</name>
    <dbReference type="NCBI Taxonomy" id="372326"/>
    <lineage>
        <taxon>Eukaryota</taxon>
        <taxon>Metazoa</taxon>
        <taxon>Chordata</taxon>
        <taxon>Craniata</taxon>
        <taxon>Vertebrata</taxon>
        <taxon>Euteleostomi</taxon>
        <taxon>Archelosauria</taxon>
        <taxon>Archosauria</taxon>
        <taxon>Dinosauria</taxon>
        <taxon>Saurischia</taxon>
        <taxon>Theropoda</taxon>
        <taxon>Coelurosauria</taxon>
        <taxon>Aves</taxon>
        <taxon>Neognathae</taxon>
        <taxon>Neoaves</taxon>
        <taxon>Columbimorphae</taxon>
        <taxon>Columbiformes</taxon>
        <taxon>Columbidae</taxon>
        <taxon>Patagioenas</taxon>
    </lineage>
</organism>
<keyword evidence="6" id="KW-0496">Mitochondrion</keyword>
<evidence type="ECO:0000256" key="3">
    <source>
        <dbReference type="ARBA" id="ARBA00022679"/>
    </source>
</evidence>
<gene>
    <name evidence="11" type="ORF">AV530_012937</name>
</gene>
<reference evidence="11 12" key="1">
    <citation type="submission" date="2016-02" db="EMBL/GenBank/DDBJ databases">
        <title>Band-tailed pigeon sequencing and assembly.</title>
        <authorList>
            <person name="Soares A.E."/>
            <person name="Novak B.J."/>
            <person name="Rice E.S."/>
            <person name="O'Connell B."/>
            <person name="Chang D."/>
            <person name="Weber S."/>
            <person name="Shapiro B."/>
        </authorList>
    </citation>
    <scope>NUCLEOTIDE SEQUENCE [LARGE SCALE GENOMIC DNA]</scope>
    <source>
        <strain evidence="11">BTP2013</strain>
        <tissue evidence="11">Blood</tissue>
    </source>
</reference>
<comment type="caution">
    <text evidence="11">The sequence shown here is derived from an EMBL/GenBank/DDBJ whole genome shotgun (WGS) entry which is preliminary data.</text>
</comment>
<comment type="subcellular location">
    <subcellularLocation>
        <location evidence="1">Mitochondrion matrix</location>
    </subcellularLocation>
</comment>
<dbReference type="Proteomes" id="UP000190648">
    <property type="component" value="Unassembled WGS sequence"/>
</dbReference>
<dbReference type="InterPro" id="IPR036873">
    <property type="entry name" value="Rhodanese-like_dom_sf"/>
</dbReference>
<feature type="domain" description="Rhodanese" evidence="10">
    <location>
        <begin position="25"/>
        <end position="143"/>
    </location>
</feature>
<evidence type="ECO:0000313" key="12">
    <source>
        <dbReference type="Proteomes" id="UP000190648"/>
    </source>
</evidence>
<dbReference type="Gene3D" id="3.40.250.10">
    <property type="entry name" value="Rhodanese-like domain"/>
    <property type="match status" value="2"/>
</dbReference>
<dbReference type="FunFam" id="3.40.250.10:FF:000001">
    <property type="entry name" value="Sulfurtransferase"/>
    <property type="match status" value="1"/>
</dbReference>
<feature type="compositionally biased region" description="Polar residues" evidence="9">
    <location>
        <begin position="438"/>
        <end position="465"/>
    </location>
</feature>
<feature type="compositionally biased region" description="Polar residues" evidence="9">
    <location>
        <begin position="354"/>
        <end position="374"/>
    </location>
</feature>
<dbReference type="GO" id="GO:0004792">
    <property type="term" value="F:thiosulfate-cyanide sulfurtransferase activity"/>
    <property type="evidence" value="ECO:0007669"/>
    <property type="project" value="UniProtKB-EC"/>
</dbReference>
<dbReference type="PROSITE" id="PS00380">
    <property type="entry name" value="RHODANESE_1"/>
    <property type="match status" value="1"/>
</dbReference>
<dbReference type="PROSITE" id="PS50206">
    <property type="entry name" value="RHODANESE_3"/>
    <property type="match status" value="2"/>
</dbReference>
<proteinExistence type="predicted"/>
<keyword evidence="4" id="KW-0677">Repeat</keyword>
<feature type="region of interest" description="Disordered" evidence="9">
    <location>
        <begin position="295"/>
        <end position="467"/>
    </location>
</feature>
<dbReference type="CDD" id="cd01449">
    <property type="entry name" value="TST_Repeat_2"/>
    <property type="match status" value="1"/>
</dbReference>
<evidence type="ECO:0000256" key="6">
    <source>
        <dbReference type="ARBA" id="ARBA00023128"/>
    </source>
</evidence>
<dbReference type="STRING" id="372326.A0A1V4J9Z9"/>